<dbReference type="KEGG" id="tol:TOL_1481"/>
<gene>
    <name evidence="1" type="ORF">TOL_1481</name>
</gene>
<protein>
    <submittedName>
        <fullName evidence="1">Uncharacterized protein</fullName>
    </submittedName>
</protein>
<proteinExistence type="predicted"/>
<evidence type="ECO:0000313" key="1">
    <source>
        <dbReference type="EMBL" id="CCU71906.1"/>
    </source>
</evidence>
<organism evidence="1 2">
    <name type="scientific">Thalassolituus oleivorans MIL-1</name>
    <dbReference type="NCBI Taxonomy" id="1298593"/>
    <lineage>
        <taxon>Bacteria</taxon>
        <taxon>Pseudomonadati</taxon>
        <taxon>Pseudomonadota</taxon>
        <taxon>Gammaproteobacteria</taxon>
        <taxon>Oceanospirillales</taxon>
        <taxon>Oceanospirillaceae</taxon>
        <taxon>Thalassolituus</taxon>
    </lineage>
</organism>
<name>M5DR39_9GAMM</name>
<dbReference type="Proteomes" id="UP000011866">
    <property type="component" value="Chromosome"/>
</dbReference>
<accession>M5DR39</accession>
<evidence type="ECO:0000313" key="2">
    <source>
        <dbReference type="Proteomes" id="UP000011866"/>
    </source>
</evidence>
<dbReference type="HOGENOM" id="CLU_2902802_0_0_6"/>
<sequence>MKAATLPQRQPLLQFIHRQSNRLDLTPNRGKRTIPPFAPMRDIQLLMLTRPNECQEGNMENV</sequence>
<dbReference type="AlphaFoldDB" id="M5DR39"/>
<keyword evidence="2" id="KW-1185">Reference proteome</keyword>
<reference evidence="1 2" key="1">
    <citation type="journal article" date="2013" name="Genome Announc.">
        <title>Genome Sequence of Thalassolituus oleivorans MIL-1 (DSM 14913T).</title>
        <authorList>
            <person name="Golyshin P.N."/>
            <person name="Werner J."/>
            <person name="Chernikova T.N."/>
            <person name="Tran H."/>
            <person name="Ferrer M."/>
            <person name="Yakimov M.M."/>
            <person name="Teeling H."/>
            <person name="Golyshina O.V."/>
        </authorList>
    </citation>
    <scope>NUCLEOTIDE SEQUENCE [LARGE SCALE GENOMIC DNA]</scope>
    <source>
        <strain evidence="1 2">MIL-1</strain>
    </source>
</reference>
<dbReference type="EMBL" id="HF680312">
    <property type="protein sequence ID" value="CCU71906.1"/>
    <property type="molecule type" value="Genomic_DNA"/>
</dbReference>